<reference evidence="3" key="1">
    <citation type="submission" date="2015-01" db="EMBL/GenBank/DDBJ databases">
        <authorList>
            <person name="Aksoy S."/>
            <person name="Warren W."/>
            <person name="Wilson R.K."/>
        </authorList>
    </citation>
    <scope>NUCLEOTIDE SEQUENCE [LARGE SCALE GENOMIC DNA]</scope>
    <source>
        <strain evidence="3">IAEA</strain>
    </source>
</reference>
<feature type="region of interest" description="Disordered" evidence="1">
    <location>
        <begin position="68"/>
        <end position="88"/>
    </location>
</feature>
<dbReference type="VEuPathDB" id="VectorBase:GPPI034614"/>
<evidence type="ECO:0000256" key="1">
    <source>
        <dbReference type="SAM" id="MobiDB-lite"/>
    </source>
</evidence>
<sequence length="206" mass="23880">MIIPRKSEGEVTRKQRVTLPWGPLYCVLQQDEQSFTAYCSEEISLTDVMCNEYPRVRLDRIRRPAKLSWDGPPTLREEPEDSDTSPMDVAVNTTFYKDLVYNIRNPSSKQKSEGEVTRKQRVTLPWGPLYCVLQQDEQSFTAYCSEEISLTDVMCNEYPRVRLDRIRRPAKLSWDGPPTLREEPEDSDTSPMDVAVNTTFYKDLAK</sequence>
<organism evidence="2 3">
    <name type="scientific">Glossina palpalis gambiensis</name>
    <dbReference type="NCBI Taxonomy" id="67801"/>
    <lineage>
        <taxon>Eukaryota</taxon>
        <taxon>Metazoa</taxon>
        <taxon>Ecdysozoa</taxon>
        <taxon>Arthropoda</taxon>
        <taxon>Hexapoda</taxon>
        <taxon>Insecta</taxon>
        <taxon>Pterygota</taxon>
        <taxon>Neoptera</taxon>
        <taxon>Endopterygota</taxon>
        <taxon>Diptera</taxon>
        <taxon>Brachycera</taxon>
        <taxon>Muscomorpha</taxon>
        <taxon>Hippoboscoidea</taxon>
        <taxon>Glossinidae</taxon>
        <taxon>Glossina</taxon>
    </lineage>
</organism>
<feature type="region of interest" description="Disordered" evidence="1">
    <location>
        <begin position="172"/>
        <end position="194"/>
    </location>
</feature>
<dbReference type="AlphaFoldDB" id="A0A1B0BMA7"/>
<accession>A0A1B0BMA7</accession>
<dbReference type="EMBL" id="JXJN01016780">
    <property type="status" value="NOT_ANNOTATED_CDS"/>
    <property type="molecule type" value="Genomic_DNA"/>
</dbReference>
<protein>
    <submittedName>
        <fullName evidence="2">Uncharacterized protein</fullName>
    </submittedName>
</protein>
<dbReference type="EnsemblMetazoa" id="GPPI034614-RA">
    <property type="protein sequence ID" value="GPPI034614-PA"/>
    <property type="gene ID" value="GPPI034614"/>
</dbReference>
<dbReference type="Proteomes" id="UP000092460">
    <property type="component" value="Unassembled WGS sequence"/>
</dbReference>
<name>A0A1B0BMA7_9MUSC</name>
<proteinExistence type="predicted"/>
<evidence type="ECO:0000313" key="3">
    <source>
        <dbReference type="Proteomes" id="UP000092460"/>
    </source>
</evidence>
<keyword evidence="3" id="KW-1185">Reference proteome</keyword>
<evidence type="ECO:0000313" key="2">
    <source>
        <dbReference type="EnsemblMetazoa" id="GPPI034614-PA"/>
    </source>
</evidence>
<reference evidence="2" key="2">
    <citation type="submission" date="2020-05" db="UniProtKB">
        <authorList>
            <consortium name="EnsemblMetazoa"/>
        </authorList>
    </citation>
    <scope>IDENTIFICATION</scope>
    <source>
        <strain evidence="2">IAEA</strain>
    </source>
</reference>